<keyword evidence="2" id="KW-1133">Transmembrane helix</keyword>
<gene>
    <name evidence="3" type="primary">Necator_chrIII.g12628</name>
    <name evidence="3" type="ORF">RB195_011861</name>
</gene>
<sequence length="832" mass="94288">MANSNCPSPVFSDLVVEKKYDYYYDVPFLLMEKVVDKVDERLIKHVAKAYYNPSTSPQVLTWQILSNLVIVIVAFVCLLLALSFLVASILSCGKSVIFSKRSSTIDTLVFAFISLAISIGITAVSVYYLFTSITLISDGHNVANLDIENAYGRVNKFLGESANSTICLFDARSPMLEKDVLSLVLNATKNLEEIQERFKYENITKLLAMKRRAVNTLQELNSLIVKSPLPRLTKLSSTTTETETLLNSWTINSTDIDKLKQMSKSLKDEFLALITYIKRDKTQISAELDSYRTLINETIADVVHETGRFKVAAKDVQQANDITKQTINYMLLPLLVPVLQIIFALAAIITLIMRYNIKSGNNDDKLFGDTLFNLAGHGSIIIIAVLFLLLASFFAAAYVSMYLCKGFTKNSDFNDTHPPAVHSNLSVDLIGVIQECQKNSSIVSATKIEQIWSYDIPRLDELVGKIGVSLGKCEVENDIQSFATKVQNSLNDFQDSVKGMDKTHWNRLRKGEQIRKVFVKAEKELHNFLTELNASAKSLGPLLTTASRKKLYETIIEIVSFLKVNEYATMEQSTARSPQCKPIVVVWTVMGSSYCSYVTPPVQGLWPTCVICAIGTLFLYFGLCMAGSYKRKRSKRARKKKQQFAQKTTLRPKPSKKGKKKDKTRKKTSKQPQKKKSVKKDQSASKNVEKEEPKEESKEVIPANKSPKEDLEENYEKVNKEVEVPTQQEKQPNKPQEKSHSLPSDLVESIRKWKPPTTTLLTHKEQQNMNLRTQDEEEIHPPLLPFDQEPKKSRSKSIQKGNRYQWSNWIDISYAIKRLFICLKKKRHFVSV</sequence>
<feature type="region of interest" description="Disordered" evidence="1">
    <location>
        <begin position="774"/>
        <end position="799"/>
    </location>
</feature>
<name>A0ABR1D4C1_NECAM</name>
<keyword evidence="4" id="KW-1185">Reference proteome</keyword>
<feature type="transmembrane region" description="Helical" evidence="2">
    <location>
        <begin position="64"/>
        <end position="87"/>
    </location>
</feature>
<keyword evidence="2" id="KW-0812">Transmembrane</keyword>
<feature type="transmembrane region" description="Helical" evidence="2">
    <location>
        <begin position="108"/>
        <end position="130"/>
    </location>
</feature>
<evidence type="ECO:0000256" key="2">
    <source>
        <dbReference type="SAM" id="Phobius"/>
    </source>
</evidence>
<evidence type="ECO:0000313" key="4">
    <source>
        <dbReference type="Proteomes" id="UP001303046"/>
    </source>
</evidence>
<feature type="compositionally biased region" description="Basic and acidic residues" evidence="1">
    <location>
        <begin position="706"/>
        <end position="723"/>
    </location>
</feature>
<evidence type="ECO:0000313" key="3">
    <source>
        <dbReference type="EMBL" id="KAK6745384.1"/>
    </source>
</evidence>
<feature type="transmembrane region" description="Helical" evidence="2">
    <location>
        <begin position="329"/>
        <end position="353"/>
    </location>
</feature>
<organism evidence="3 4">
    <name type="scientific">Necator americanus</name>
    <name type="common">Human hookworm</name>
    <dbReference type="NCBI Taxonomy" id="51031"/>
    <lineage>
        <taxon>Eukaryota</taxon>
        <taxon>Metazoa</taxon>
        <taxon>Ecdysozoa</taxon>
        <taxon>Nematoda</taxon>
        <taxon>Chromadorea</taxon>
        <taxon>Rhabditida</taxon>
        <taxon>Rhabditina</taxon>
        <taxon>Rhabditomorpha</taxon>
        <taxon>Strongyloidea</taxon>
        <taxon>Ancylostomatidae</taxon>
        <taxon>Bunostominae</taxon>
        <taxon>Necator</taxon>
    </lineage>
</organism>
<protein>
    <recommendedName>
        <fullName evidence="5">Prominin</fullName>
    </recommendedName>
</protein>
<feature type="compositionally biased region" description="Basic and acidic residues" evidence="1">
    <location>
        <begin position="679"/>
        <end position="699"/>
    </location>
</feature>
<feature type="region of interest" description="Disordered" evidence="1">
    <location>
        <begin position="632"/>
        <end position="750"/>
    </location>
</feature>
<evidence type="ECO:0008006" key="5">
    <source>
        <dbReference type="Google" id="ProtNLM"/>
    </source>
</evidence>
<keyword evidence="2" id="KW-0472">Membrane</keyword>
<dbReference type="EMBL" id="JAVFWL010000003">
    <property type="protein sequence ID" value="KAK6745384.1"/>
    <property type="molecule type" value="Genomic_DNA"/>
</dbReference>
<evidence type="ECO:0000256" key="1">
    <source>
        <dbReference type="SAM" id="MobiDB-lite"/>
    </source>
</evidence>
<feature type="transmembrane region" description="Helical" evidence="2">
    <location>
        <begin position="605"/>
        <end position="629"/>
    </location>
</feature>
<proteinExistence type="predicted"/>
<reference evidence="3 4" key="1">
    <citation type="submission" date="2023-08" db="EMBL/GenBank/DDBJ databases">
        <title>A Necator americanus chromosomal reference genome.</title>
        <authorList>
            <person name="Ilik V."/>
            <person name="Petrzelkova K.J."/>
            <person name="Pardy F."/>
            <person name="Fuh T."/>
            <person name="Niatou-Singa F.S."/>
            <person name="Gouil Q."/>
            <person name="Baker L."/>
            <person name="Ritchie M.E."/>
            <person name="Jex A.R."/>
            <person name="Gazzola D."/>
            <person name="Li H."/>
            <person name="Toshio Fujiwara R."/>
            <person name="Zhan B."/>
            <person name="Aroian R.V."/>
            <person name="Pafco B."/>
            <person name="Schwarz E.M."/>
        </authorList>
    </citation>
    <scope>NUCLEOTIDE SEQUENCE [LARGE SCALE GENOMIC DNA]</scope>
    <source>
        <strain evidence="3 4">Aroian</strain>
        <tissue evidence="3">Whole animal</tissue>
    </source>
</reference>
<dbReference type="Proteomes" id="UP001303046">
    <property type="component" value="Unassembled WGS sequence"/>
</dbReference>
<feature type="compositionally biased region" description="Basic residues" evidence="1">
    <location>
        <begin position="653"/>
        <end position="678"/>
    </location>
</feature>
<comment type="caution">
    <text evidence="3">The sequence shown here is derived from an EMBL/GenBank/DDBJ whole genome shotgun (WGS) entry which is preliminary data.</text>
</comment>
<feature type="transmembrane region" description="Helical" evidence="2">
    <location>
        <begin position="374"/>
        <end position="399"/>
    </location>
</feature>
<feature type="compositionally biased region" description="Basic and acidic residues" evidence="1">
    <location>
        <begin position="731"/>
        <end position="740"/>
    </location>
</feature>
<feature type="compositionally biased region" description="Basic residues" evidence="1">
    <location>
        <begin position="632"/>
        <end position="642"/>
    </location>
</feature>
<accession>A0ABR1D4C1</accession>